<organism evidence="1 2">
    <name type="scientific">Oleispira antarctica</name>
    <dbReference type="NCBI Taxonomy" id="188908"/>
    <lineage>
        <taxon>Bacteria</taxon>
        <taxon>Pseudomonadati</taxon>
        <taxon>Pseudomonadota</taxon>
        <taxon>Gammaproteobacteria</taxon>
        <taxon>Oceanospirillales</taxon>
        <taxon>Oceanospirillaceae</taxon>
        <taxon>Oleispira</taxon>
    </lineage>
</organism>
<dbReference type="EMBL" id="MABE01000103">
    <property type="protein sequence ID" value="OUS41273.1"/>
    <property type="molecule type" value="Genomic_DNA"/>
</dbReference>
<name>A0A1Y5HZP2_OLEAN</name>
<dbReference type="Proteomes" id="UP000227088">
    <property type="component" value="Unassembled WGS sequence"/>
</dbReference>
<accession>A0A1Y5HZP2</accession>
<evidence type="ECO:0008006" key="3">
    <source>
        <dbReference type="Google" id="ProtNLM"/>
    </source>
</evidence>
<dbReference type="AlphaFoldDB" id="A0A1Y5HZP2"/>
<evidence type="ECO:0000313" key="2">
    <source>
        <dbReference type="Proteomes" id="UP000227088"/>
    </source>
</evidence>
<proteinExistence type="predicted"/>
<protein>
    <recommendedName>
        <fullName evidence="3">EAL domain-containing protein</fullName>
    </recommendedName>
</protein>
<feature type="non-terminal residue" evidence="1">
    <location>
        <position position="1"/>
    </location>
</feature>
<gene>
    <name evidence="1" type="ORF">A9R00_01775</name>
</gene>
<sequence>PVNLDQHYIDNLLASIHQIFVAPFNFHGQSTQLQWKSEVVDSKSLQSAAIEAKKDIVGINQPLPDSKYQGHSYYQPQHYSDAGFSCLPIFDQHGKAIALMPPTCQHREEIEHWLSDALLCSQEWKNYSEANINWINDLSELKPHHALRAIAAIISLQRQAGQENNPWWLILSSQQIKDIVHADDHILQQLESLQTKVLIKDPDYHLQNIKEINHHLSHSFAGICMSNSWLFDNRQQLKRHSIQLLNHLKKQPLIFLATGIQSAEQLALLHQSPCHWLAGDILSAKLLPQQISWLHQ</sequence>
<comment type="caution">
    <text evidence="1">The sequence shown here is derived from an EMBL/GenBank/DDBJ whole genome shotgun (WGS) entry which is preliminary data.</text>
</comment>
<reference evidence="2" key="1">
    <citation type="journal article" date="2017" name="Proc. Natl. Acad. Sci. U.S.A.">
        <title>Simulation of Deepwater Horizon oil plume reveals substrate specialization within a complex community of hydrocarbon degraders.</title>
        <authorList>
            <person name="Hu P."/>
            <person name="Dubinsky E.A."/>
            <person name="Probst A.J."/>
            <person name="Wang J."/>
            <person name="Sieber C.M.K."/>
            <person name="Tom L.M."/>
            <person name="Gardinali P."/>
            <person name="Banfield J.F."/>
            <person name="Atlas R.M."/>
            <person name="Andersen G.L."/>
        </authorList>
    </citation>
    <scope>NUCLEOTIDE SEQUENCE [LARGE SCALE GENOMIC DNA]</scope>
</reference>
<evidence type="ECO:0000313" key="1">
    <source>
        <dbReference type="EMBL" id="OUS41273.1"/>
    </source>
</evidence>